<dbReference type="Gene3D" id="3.40.30.10">
    <property type="entry name" value="Glutaredoxin"/>
    <property type="match status" value="1"/>
</dbReference>
<dbReference type="PROSITE" id="PS51352">
    <property type="entry name" value="THIOREDOXIN_2"/>
    <property type="match status" value="1"/>
</dbReference>
<feature type="binding site" evidence="3">
    <location>
        <position position="258"/>
    </location>
    <ligand>
        <name>Cu cation</name>
        <dbReference type="ChEBI" id="CHEBI:23378"/>
    </ligand>
</feature>
<feature type="transmembrane region" description="Helical" evidence="5">
    <location>
        <begin position="446"/>
        <end position="466"/>
    </location>
</feature>
<reference evidence="7 8" key="1">
    <citation type="submission" date="2019-03" db="EMBL/GenBank/DDBJ databases">
        <title>Deep-cultivation of Planctomycetes and their phenomic and genomic characterization uncovers novel biology.</title>
        <authorList>
            <person name="Wiegand S."/>
            <person name="Jogler M."/>
            <person name="Boedeker C."/>
            <person name="Pinto D."/>
            <person name="Vollmers J."/>
            <person name="Rivas-Marin E."/>
            <person name="Kohn T."/>
            <person name="Peeters S.H."/>
            <person name="Heuer A."/>
            <person name="Rast P."/>
            <person name="Oberbeckmann S."/>
            <person name="Bunk B."/>
            <person name="Jeske O."/>
            <person name="Meyerdierks A."/>
            <person name="Storesund J.E."/>
            <person name="Kallscheuer N."/>
            <person name="Luecker S."/>
            <person name="Lage O.M."/>
            <person name="Pohl T."/>
            <person name="Merkel B.J."/>
            <person name="Hornburger P."/>
            <person name="Mueller R.-W."/>
            <person name="Bruemmer F."/>
            <person name="Labrenz M."/>
            <person name="Spormann A.M."/>
            <person name="Op den Camp H."/>
            <person name="Overmann J."/>
            <person name="Amann R."/>
            <person name="Jetten M.S.M."/>
            <person name="Mascher T."/>
            <person name="Medema M.H."/>
            <person name="Devos D.P."/>
            <person name="Kaster A.-K."/>
            <person name="Ovreas L."/>
            <person name="Rohde M."/>
            <person name="Galperin M.Y."/>
            <person name="Jogler C."/>
        </authorList>
    </citation>
    <scope>NUCLEOTIDE SEQUENCE [LARGE SCALE GENOMIC DNA]</scope>
    <source>
        <strain evidence="7 8">Enr10</strain>
    </source>
</reference>
<evidence type="ECO:0000256" key="5">
    <source>
        <dbReference type="SAM" id="Phobius"/>
    </source>
</evidence>
<accession>A0A517PZK2</accession>
<keyword evidence="4" id="KW-1015">Disulfide bond</keyword>
<feature type="disulfide bond" description="Redox-active" evidence="4">
    <location>
        <begin position="258"/>
        <end position="264"/>
    </location>
</feature>
<evidence type="ECO:0000256" key="2">
    <source>
        <dbReference type="ARBA" id="ARBA00023008"/>
    </source>
</evidence>
<dbReference type="Pfam" id="PF02630">
    <property type="entry name" value="SCO1-SenC"/>
    <property type="match status" value="1"/>
</dbReference>
<keyword evidence="8" id="KW-1185">Reference proteome</keyword>
<dbReference type="GO" id="GO:0046872">
    <property type="term" value="F:metal ion binding"/>
    <property type="evidence" value="ECO:0007669"/>
    <property type="project" value="UniProtKB-KW"/>
</dbReference>
<evidence type="ECO:0000256" key="3">
    <source>
        <dbReference type="PIRSR" id="PIRSR603782-1"/>
    </source>
</evidence>
<feature type="transmembrane region" description="Helical" evidence="5">
    <location>
        <begin position="473"/>
        <end position="491"/>
    </location>
</feature>
<evidence type="ECO:0000313" key="7">
    <source>
        <dbReference type="EMBL" id="QDT24788.1"/>
    </source>
</evidence>
<organism evidence="7 8">
    <name type="scientific">Gimesia panareensis</name>
    <dbReference type="NCBI Taxonomy" id="2527978"/>
    <lineage>
        <taxon>Bacteria</taxon>
        <taxon>Pseudomonadati</taxon>
        <taxon>Planctomycetota</taxon>
        <taxon>Planctomycetia</taxon>
        <taxon>Planctomycetales</taxon>
        <taxon>Planctomycetaceae</taxon>
        <taxon>Gimesia</taxon>
    </lineage>
</organism>
<keyword evidence="5" id="KW-0472">Membrane</keyword>
<comment type="similarity">
    <text evidence="1">Belongs to the SCO1/2 family.</text>
</comment>
<feature type="domain" description="Thioredoxin" evidence="6">
    <location>
        <begin position="219"/>
        <end position="386"/>
    </location>
</feature>
<keyword evidence="5" id="KW-0812">Transmembrane</keyword>
<evidence type="ECO:0000256" key="4">
    <source>
        <dbReference type="PIRSR" id="PIRSR603782-2"/>
    </source>
</evidence>
<keyword evidence="3" id="KW-0479">Metal-binding</keyword>
<dbReference type="InterPro" id="IPR036249">
    <property type="entry name" value="Thioredoxin-like_sf"/>
</dbReference>
<evidence type="ECO:0000313" key="8">
    <source>
        <dbReference type="Proteomes" id="UP000315647"/>
    </source>
</evidence>
<dbReference type="AlphaFoldDB" id="A0A517PZK2"/>
<dbReference type="InterPro" id="IPR003782">
    <property type="entry name" value="SCO1/SenC"/>
</dbReference>
<gene>
    <name evidence="7" type="ORF">Enr10x_00800</name>
</gene>
<dbReference type="Proteomes" id="UP000315647">
    <property type="component" value="Chromosome"/>
</dbReference>
<evidence type="ECO:0000259" key="6">
    <source>
        <dbReference type="PROSITE" id="PS51352"/>
    </source>
</evidence>
<dbReference type="SUPFAM" id="SSF52833">
    <property type="entry name" value="Thioredoxin-like"/>
    <property type="match status" value="1"/>
</dbReference>
<protein>
    <recommendedName>
        <fullName evidence="6">Thioredoxin domain-containing protein</fullName>
    </recommendedName>
</protein>
<dbReference type="EMBL" id="CP037421">
    <property type="protein sequence ID" value="QDT24788.1"/>
    <property type="molecule type" value="Genomic_DNA"/>
</dbReference>
<sequence>MNELTGLTTAELDSLSEEAFAEFVDRTAQDPAQQEFLTEFLREDHPVYRERGTAAVIRMRGWILISLAKQQFPPSAVLYLLEELDTAIHAYSVAAAACALRSLPKPDQLYAPFLLRALTNIRYHDESVSLEAYGEYPDESTDTCAVGEILKTIRWLGPLAGSIQSELRNVNGLSISEQQELDHLVSALQPTDQDSPPEDDCCQLPAGVSNLFTWMRGTRADCTPVEQTVFEDQSGNLIRYGELFTGGPTVVVFFYTRCDNPLKCSLTITKLAHVQKELENRGLAHQIRTAAITYDPEYDHAQRLAQYGKERNFQTGAQHRLLRTVEDFEPIKKHFKLGVNYIRALVNRHRIEVFILDSAGAIAASFERLRWDEAEIVEKAVEMLHEAETCAVKTDSTSVFQNRVFSAIGPFAALGTAFFPKCPFCWAAYASLFGVVGLEQIPFSPWLYPVLILVMLINLLSVWLRCQSTKKMYGFYFVFAGAIAILAGSFWNLPLAATSGVISTFAGSLISALKPD</sequence>
<feature type="binding site" evidence="3">
    <location>
        <position position="264"/>
    </location>
    <ligand>
        <name>Cu cation</name>
        <dbReference type="ChEBI" id="CHEBI:23378"/>
    </ligand>
</feature>
<keyword evidence="5" id="KW-1133">Transmembrane helix</keyword>
<evidence type="ECO:0000256" key="1">
    <source>
        <dbReference type="ARBA" id="ARBA00010996"/>
    </source>
</evidence>
<dbReference type="InterPro" id="IPR013766">
    <property type="entry name" value="Thioredoxin_domain"/>
</dbReference>
<proteinExistence type="inferred from homology"/>
<name>A0A517PZK2_9PLAN</name>
<dbReference type="RefSeq" id="WP_145447821.1">
    <property type="nucleotide sequence ID" value="NZ_CP037421.1"/>
</dbReference>
<keyword evidence="2 3" id="KW-0186">Copper</keyword>